<dbReference type="GO" id="GO:0009103">
    <property type="term" value="P:lipopolysaccharide biosynthetic process"/>
    <property type="evidence" value="ECO:0007669"/>
    <property type="project" value="UniProtKB-ARBA"/>
</dbReference>
<protein>
    <recommendedName>
        <fullName evidence="9">Glycosyltransferase RgtA/B/C/D-like domain-containing protein</fullName>
    </recommendedName>
</protein>
<feature type="transmembrane region" description="Helical" evidence="8">
    <location>
        <begin position="172"/>
        <end position="193"/>
    </location>
</feature>
<feature type="transmembrane region" description="Helical" evidence="8">
    <location>
        <begin position="130"/>
        <end position="160"/>
    </location>
</feature>
<keyword evidence="2" id="KW-1003">Cell membrane</keyword>
<proteinExistence type="predicted"/>
<evidence type="ECO:0000256" key="5">
    <source>
        <dbReference type="ARBA" id="ARBA00022692"/>
    </source>
</evidence>
<evidence type="ECO:0000256" key="4">
    <source>
        <dbReference type="ARBA" id="ARBA00022679"/>
    </source>
</evidence>
<comment type="subcellular location">
    <subcellularLocation>
        <location evidence="1">Cell membrane</location>
        <topology evidence="1">Multi-pass membrane protein</topology>
    </subcellularLocation>
</comment>
<evidence type="ECO:0000256" key="1">
    <source>
        <dbReference type="ARBA" id="ARBA00004651"/>
    </source>
</evidence>
<feature type="transmembrane region" description="Helical" evidence="8">
    <location>
        <begin position="56"/>
        <end position="75"/>
    </location>
</feature>
<feature type="transmembrane region" description="Helical" evidence="8">
    <location>
        <begin position="306"/>
        <end position="325"/>
    </location>
</feature>
<evidence type="ECO:0000256" key="2">
    <source>
        <dbReference type="ARBA" id="ARBA00022475"/>
    </source>
</evidence>
<keyword evidence="7 8" id="KW-0472">Membrane</keyword>
<evidence type="ECO:0000313" key="10">
    <source>
        <dbReference type="EMBL" id="PIS15090.1"/>
    </source>
</evidence>
<keyword evidence="4" id="KW-0808">Transferase</keyword>
<comment type="caution">
    <text evidence="10">The sequence shown here is derived from an EMBL/GenBank/DDBJ whole genome shotgun (WGS) entry which is preliminary data.</text>
</comment>
<organism evidence="10 11">
    <name type="scientific">Candidatus Shapirobacteria bacterium CG09_land_8_20_14_0_10_38_17</name>
    <dbReference type="NCBI Taxonomy" id="1974884"/>
    <lineage>
        <taxon>Bacteria</taxon>
        <taxon>Candidatus Shapironibacteriota</taxon>
    </lineage>
</organism>
<sequence length="441" mass="50839">MVNQFNASLWGDEAFAAVLAQHLPLEIIAKVAKDTSPPLYYLFLHFWMRLFGTSEIAIRALSFSFFLLTCFFIYLIGKKLFGQKTGILAAALSLVNPFLFHYAFEGRMYALLVLACTASIYFYLKKSWFWYIVATLAALYTHHFALLVIAVQGIWFLISVFQKKKRFFSNSFWAFLIVGLFYLPWLPALYYQTTLVESGFWLAKPNLKSLIDLFLSFTIGGEAKTLKLKIILGLLLLFLGLRQWKEKKRATQYLLIWYLVPIILTFVVSFLGQSIFFDRYLLLVIPSLTLLLASNLRKVKKTPFGLSILTVIIFLLGTNAFAYFIHPNKKPFAYLAFYIKQNKTEETGLINYCGNAHHLFESKYYHLQAPIYVPDGNLPFFVGTALMVREDVISELPNRDLIWVITSDNKEDVDLTNYQYCGGQEFDGLKVLWFKRNSGKT</sequence>
<feature type="transmembrane region" description="Helical" evidence="8">
    <location>
        <begin position="277"/>
        <end position="294"/>
    </location>
</feature>
<dbReference type="Proteomes" id="UP000231282">
    <property type="component" value="Unassembled WGS sequence"/>
</dbReference>
<evidence type="ECO:0000256" key="6">
    <source>
        <dbReference type="ARBA" id="ARBA00022989"/>
    </source>
</evidence>
<reference evidence="11" key="1">
    <citation type="submission" date="2017-09" db="EMBL/GenBank/DDBJ databases">
        <title>Depth-based differentiation of microbial function through sediment-hosted aquifers and enrichment of novel symbionts in the deep terrestrial subsurface.</title>
        <authorList>
            <person name="Probst A.J."/>
            <person name="Ladd B."/>
            <person name="Jarett J.K."/>
            <person name="Geller-Mcgrath D.E."/>
            <person name="Sieber C.M.K."/>
            <person name="Emerson J.B."/>
            <person name="Anantharaman K."/>
            <person name="Thomas B.C."/>
            <person name="Malmstrom R."/>
            <person name="Stieglmeier M."/>
            <person name="Klingl A."/>
            <person name="Woyke T."/>
            <person name="Ryan C.M."/>
            <person name="Banfield J.F."/>
        </authorList>
    </citation>
    <scope>NUCLEOTIDE SEQUENCE [LARGE SCALE GENOMIC DNA]</scope>
</reference>
<feature type="transmembrane region" description="Helical" evidence="8">
    <location>
        <begin position="213"/>
        <end position="241"/>
    </location>
</feature>
<name>A0A2H0WR18_9BACT</name>
<feature type="domain" description="Glycosyltransferase RgtA/B/C/D-like" evidence="9">
    <location>
        <begin position="36"/>
        <end position="183"/>
    </location>
</feature>
<evidence type="ECO:0000259" key="9">
    <source>
        <dbReference type="Pfam" id="PF13231"/>
    </source>
</evidence>
<dbReference type="GO" id="GO:0005886">
    <property type="term" value="C:plasma membrane"/>
    <property type="evidence" value="ECO:0007669"/>
    <property type="project" value="UniProtKB-SubCell"/>
</dbReference>
<accession>A0A2H0WR18</accession>
<dbReference type="AlphaFoldDB" id="A0A2H0WR18"/>
<feature type="transmembrane region" description="Helical" evidence="8">
    <location>
        <begin position="107"/>
        <end position="124"/>
    </location>
</feature>
<evidence type="ECO:0000256" key="3">
    <source>
        <dbReference type="ARBA" id="ARBA00022676"/>
    </source>
</evidence>
<gene>
    <name evidence="10" type="ORF">COT63_01815</name>
</gene>
<dbReference type="Pfam" id="PF13231">
    <property type="entry name" value="PMT_2"/>
    <property type="match status" value="1"/>
</dbReference>
<evidence type="ECO:0000256" key="8">
    <source>
        <dbReference type="SAM" id="Phobius"/>
    </source>
</evidence>
<dbReference type="InterPro" id="IPR038731">
    <property type="entry name" value="RgtA/B/C-like"/>
</dbReference>
<evidence type="ECO:0000313" key="11">
    <source>
        <dbReference type="Proteomes" id="UP000231282"/>
    </source>
</evidence>
<dbReference type="GO" id="GO:0016763">
    <property type="term" value="F:pentosyltransferase activity"/>
    <property type="evidence" value="ECO:0007669"/>
    <property type="project" value="TreeGrafter"/>
</dbReference>
<dbReference type="InterPro" id="IPR050297">
    <property type="entry name" value="LipidA_mod_glycosyltrf_83"/>
</dbReference>
<dbReference type="PANTHER" id="PTHR33908">
    <property type="entry name" value="MANNOSYLTRANSFERASE YKCB-RELATED"/>
    <property type="match status" value="1"/>
</dbReference>
<keyword evidence="3" id="KW-0328">Glycosyltransferase</keyword>
<feature type="transmembrane region" description="Helical" evidence="8">
    <location>
        <begin position="253"/>
        <end position="271"/>
    </location>
</feature>
<dbReference type="PANTHER" id="PTHR33908:SF11">
    <property type="entry name" value="MEMBRANE PROTEIN"/>
    <property type="match status" value="1"/>
</dbReference>
<evidence type="ECO:0000256" key="7">
    <source>
        <dbReference type="ARBA" id="ARBA00023136"/>
    </source>
</evidence>
<keyword evidence="6 8" id="KW-1133">Transmembrane helix</keyword>
<feature type="transmembrane region" description="Helical" evidence="8">
    <location>
        <begin position="81"/>
        <end position="100"/>
    </location>
</feature>
<dbReference type="EMBL" id="PEZH01000034">
    <property type="protein sequence ID" value="PIS15090.1"/>
    <property type="molecule type" value="Genomic_DNA"/>
</dbReference>
<keyword evidence="5 8" id="KW-0812">Transmembrane</keyword>